<evidence type="ECO:0000313" key="3">
    <source>
        <dbReference type="Proteomes" id="UP000320179"/>
    </source>
</evidence>
<dbReference type="AlphaFoldDB" id="A0AAE6G272"/>
<reference evidence="2 3" key="1">
    <citation type="journal article" date="2019" name="Science">
        <title>Social genes are selection hotspots in kin groups of a soil microbe.</title>
        <authorList>
            <person name="Wielgoss S."/>
            <person name="Wolfensberger R."/>
            <person name="Sun L."/>
            <person name="Fiegna F."/>
            <person name="Velicer G.J."/>
        </authorList>
    </citation>
    <scope>NUCLEOTIDE SEQUENCE [LARGE SCALE GENOMIC DNA]</scope>
    <source>
        <strain evidence="2 3">MC3.5.9c15</strain>
    </source>
</reference>
<proteinExistence type="predicted"/>
<dbReference type="EMBL" id="CP017174">
    <property type="protein sequence ID" value="QDE69315.1"/>
    <property type="molecule type" value="Genomic_DNA"/>
</dbReference>
<organism evidence="2 3">
    <name type="scientific">Myxococcus xanthus</name>
    <dbReference type="NCBI Taxonomy" id="34"/>
    <lineage>
        <taxon>Bacteria</taxon>
        <taxon>Pseudomonadati</taxon>
        <taxon>Myxococcota</taxon>
        <taxon>Myxococcia</taxon>
        <taxon>Myxococcales</taxon>
        <taxon>Cystobacterineae</taxon>
        <taxon>Myxococcaceae</taxon>
        <taxon>Myxococcus</taxon>
    </lineage>
</organism>
<gene>
    <name evidence="2" type="ORF">BHS09_21330</name>
</gene>
<sequence length="133" mass="15067">MKTYGVREVKDDISRRVLTRFREEGRPEEGRALIQVQLSLIERTINALNRAHRMRSGTFWERMEEEAAVLRSAFEEAKGTCTADLRAAITARDHARDEVARLREALTDVLLEAEVQDDIIARIATSALSIGSQ</sequence>
<protein>
    <submittedName>
        <fullName evidence="2">Uncharacterized protein</fullName>
    </submittedName>
</protein>
<accession>A0AAE6G272</accession>
<feature type="coiled-coil region" evidence="1">
    <location>
        <begin position="85"/>
        <end position="112"/>
    </location>
</feature>
<evidence type="ECO:0000313" key="2">
    <source>
        <dbReference type="EMBL" id="QDE69315.1"/>
    </source>
</evidence>
<dbReference type="Proteomes" id="UP000320179">
    <property type="component" value="Chromosome"/>
</dbReference>
<evidence type="ECO:0000256" key="1">
    <source>
        <dbReference type="SAM" id="Coils"/>
    </source>
</evidence>
<keyword evidence="1" id="KW-0175">Coiled coil</keyword>
<name>A0AAE6G272_MYXXA</name>